<comment type="similarity">
    <text evidence="2">Belongs to the Mediator complex subunit 28 family.</text>
</comment>
<evidence type="ECO:0000256" key="11">
    <source>
        <dbReference type="SAM" id="MobiDB-lite"/>
    </source>
</evidence>
<keyword evidence="7" id="KW-0804">Transcription</keyword>
<evidence type="ECO:0000256" key="5">
    <source>
        <dbReference type="ARBA" id="ARBA00023054"/>
    </source>
</evidence>
<evidence type="ECO:0000256" key="1">
    <source>
        <dbReference type="ARBA" id="ARBA00004123"/>
    </source>
</evidence>
<dbReference type="AlphaFoldDB" id="A0ABD0L6I8"/>
<comment type="caution">
    <text evidence="12">The sequence shown here is derived from an EMBL/GenBank/DDBJ whole genome shotgun (WGS) entry which is preliminary data.</text>
</comment>
<keyword evidence="4" id="KW-0805">Transcription regulation</keyword>
<sequence length="208" mass="23241">MATSGEDAEEQHNQISDLEKAFQDCITILTSQEHFSPNESEETKLSVENTIQKFLDAARQTEAFFLSQRLRLSVQKPEQLLKEDIQDLRLELERKEKLVEKHHERLQMWINLLHRPKAPPTPSGSASGSQQSFPPPGQGQGYPGPPQQPAPSMHSQGPPQPGQYPGPPLPGGQGYSMPPPQQPPPSYPQNPLAYLEQNLSNIGMPERR</sequence>
<evidence type="ECO:0000256" key="9">
    <source>
        <dbReference type="ARBA" id="ARBA00031964"/>
    </source>
</evidence>
<feature type="compositionally biased region" description="Pro residues" evidence="11">
    <location>
        <begin position="177"/>
        <end position="188"/>
    </location>
</feature>
<dbReference type="GO" id="GO:0005634">
    <property type="term" value="C:nucleus"/>
    <property type="evidence" value="ECO:0007669"/>
    <property type="project" value="UniProtKB-SubCell"/>
</dbReference>
<gene>
    <name evidence="12" type="ORF">BaRGS_00013856</name>
</gene>
<name>A0ABD0L6I8_9CAEN</name>
<evidence type="ECO:0000256" key="2">
    <source>
        <dbReference type="ARBA" id="ARBA00005571"/>
    </source>
</evidence>
<feature type="region of interest" description="Disordered" evidence="11">
    <location>
        <begin position="115"/>
        <end position="208"/>
    </location>
</feature>
<comment type="subcellular location">
    <subcellularLocation>
        <location evidence="1">Nucleus</location>
    </subcellularLocation>
</comment>
<evidence type="ECO:0000256" key="3">
    <source>
        <dbReference type="ARBA" id="ARBA00019683"/>
    </source>
</evidence>
<dbReference type="InterPro" id="IPR021640">
    <property type="entry name" value="Mediator_Med28"/>
</dbReference>
<keyword evidence="5 10" id="KW-0175">Coiled coil</keyword>
<keyword evidence="6" id="KW-0010">Activator</keyword>
<feature type="compositionally biased region" description="Pro residues" evidence="11">
    <location>
        <begin position="133"/>
        <end position="149"/>
    </location>
</feature>
<evidence type="ECO:0000256" key="10">
    <source>
        <dbReference type="SAM" id="Coils"/>
    </source>
</evidence>
<keyword evidence="8" id="KW-0539">Nucleus</keyword>
<feature type="compositionally biased region" description="Pro residues" evidence="11">
    <location>
        <begin position="158"/>
        <end position="170"/>
    </location>
</feature>
<evidence type="ECO:0000256" key="4">
    <source>
        <dbReference type="ARBA" id="ARBA00023015"/>
    </source>
</evidence>
<dbReference type="Pfam" id="PF11594">
    <property type="entry name" value="Med28"/>
    <property type="match status" value="1"/>
</dbReference>
<feature type="coiled-coil region" evidence="10">
    <location>
        <begin position="78"/>
        <end position="105"/>
    </location>
</feature>
<evidence type="ECO:0000256" key="7">
    <source>
        <dbReference type="ARBA" id="ARBA00023163"/>
    </source>
</evidence>
<feature type="compositionally biased region" description="Low complexity" evidence="11">
    <location>
        <begin position="123"/>
        <end position="132"/>
    </location>
</feature>
<dbReference type="Proteomes" id="UP001519460">
    <property type="component" value="Unassembled WGS sequence"/>
</dbReference>
<evidence type="ECO:0000256" key="6">
    <source>
        <dbReference type="ARBA" id="ARBA00023159"/>
    </source>
</evidence>
<dbReference type="PANTHER" id="PTHR13512:SF2">
    <property type="entry name" value="MEDIATOR OF RNA POLYMERASE II TRANSCRIPTION SUBUNIT 28"/>
    <property type="match status" value="1"/>
</dbReference>
<proteinExistence type="inferred from homology"/>
<reference evidence="12 13" key="1">
    <citation type="journal article" date="2023" name="Sci. Data">
        <title>Genome assembly of the Korean intertidal mud-creeper Batillaria attramentaria.</title>
        <authorList>
            <person name="Patra A.K."/>
            <person name="Ho P.T."/>
            <person name="Jun S."/>
            <person name="Lee S.J."/>
            <person name="Kim Y."/>
            <person name="Won Y.J."/>
        </authorList>
    </citation>
    <scope>NUCLEOTIDE SEQUENCE [LARGE SCALE GENOMIC DNA]</scope>
    <source>
        <strain evidence="12">Wonlab-2016</strain>
    </source>
</reference>
<evidence type="ECO:0000313" key="12">
    <source>
        <dbReference type="EMBL" id="KAK7494977.1"/>
    </source>
</evidence>
<dbReference type="EMBL" id="JACVVK020000079">
    <property type="protein sequence ID" value="KAK7494977.1"/>
    <property type="molecule type" value="Genomic_DNA"/>
</dbReference>
<organism evidence="12 13">
    <name type="scientific">Batillaria attramentaria</name>
    <dbReference type="NCBI Taxonomy" id="370345"/>
    <lineage>
        <taxon>Eukaryota</taxon>
        <taxon>Metazoa</taxon>
        <taxon>Spiralia</taxon>
        <taxon>Lophotrochozoa</taxon>
        <taxon>Mollusca</taxon>
        <taxon>Gastropoda</taxon>
        <taxon>Caenogastropoda</taxon>
        <taxon>Sorbeoconcha</taxon>
        <taxon>Cerithioidea</taxon>
        <taxon>Batillariidae</taxon>
        <taxon>Batillaria</taxon>
    </lineage>
</organism>
<protein>
    <recommendedName>
        <fullName evidence="3">Mediator of RNA polymerase II transcription subunit 28</fullName>
    </recommendedName>
    <alternativeName>
        <fullName evidence="9">Mediator complex subunit 28</fullName>
    </alternativeName>
</protein>
<dbReference type="PANTHER" id="PTHR13512">
    <property type="entry name" value="MEDIATOR COMPLEX SUBUNIT 28"/>
    <property type="match status" value="1"/>
</dbReference>
<evidence type="ECO:0000256" key="8">
    <source>
        <dbReference type="ARBA" id="ARBA00023242"/>
    </source>
</evidence>
<accession>A0ABD0L6I8</accession>
<keyword evidence="13" id="KW-1185">Reference proteome</keyword>
<evidence type="ECO:0000313" key="13">
    <source>
        <dbReference type="Proteomes" id="UP001519460"/>
    </source>
</evidence>